<feature type="transmembrane region" description="Helical" evidence="9">
    <location>
        <begin position="235"/>
        <end position="255"/>
    </location>
</feature>
<dbReference type="EMBL" id="JAAYQL010000080">
    <property type="protein sequence ID" value="NLK33749.1"/>
    <property type="molecule type" value="Genomic_DNA"/>
</dbReference>
<reference evidence="11" key="2">
    <citation type="submission" date="2018-10" db="EMBL/GenBank/DDBJ databases">
        <authorList>
            <person name="Fischer M.A."/>
            <person name="Kern T."/>
            <person name="Deppenmeier U."/>
            <person name="Schmitz R.A."/>
            <person name="Rother M."/>
        </authorList>
    </citation>
    <scope>NUCLEOTIDE SEQUENCE</scope>
    <source>
        <strain evidence="11">E03.2</strain>
    </source>
</reference>
<dbReference type="PANTHER" id="PTHR30081:SF10">
    <property type="entry name" value="SSD DOMAIN-CONTAINING PROTEIN"/>
    <property type="match status" value="1"/>
</dbReference>
<evidence type="ECO:0000256" key="1">
    <source>
        <dbReference type="ARBA" id="ARBA00004141"/>
    </source>
</evidence>
<feature type="transmembrane region" description="Helical" evidence="9">
    <location>
        <begin position="632"/>
        <end position="652"/>
    </location>
</feature>
<feature type="transmembrane region" description="Helical" evidence="9">
    <location>
        <begin position="664"/>
        <end position="683"/>
    </location>
</feature>
<gene>
    <name evidence="11" type="ORF">AOB57_009355</name>
    <name evidence="12" type="ORF">GX302_13295</name>
</gene>
<keyword evidence="5" id="KW-0653">Protein transport</keyword>
<feature type="transmembrane region" description="Helical" evidence="9">
    <location>
        <begin position="732"/>
        <end position="756"/>
    </location>
</feature>
<dbReference type="GeneID" id="53688321"/>
<dbReference type="Pfam" id="PF03176">
    <property type="entry name" value="MMPL"/>
    <property type="match status" value="2"/>
</dbReference>
<feature type="transmembrane region" description="Helical" evidence="9">
    <location>
        <begin position="309"/>
        <end position="332"/>
    </location>
</feature>
<dbReference type="GO" id="GO:0005886">
    <property type="term" value="C:plasma membrane"/>
    <property type="evidence" value="ECO:0007669"/>
    <property type="project" value="TreeGrafter"/>
</dbReference>
<dbReference type="OrthoDB" id="42357at2157"/>
<keyword evidence="7" id="KW-0811">Translocation</keyword>
<evidence type="ECO:0000256" key="6">
    <source>
        <dbReference type="ARBA" id="ARBA00022989"/>
    </source>
</evidence>
<dbReference type="SUPFAM" id="SSF82866">
    <property type="entry name" value="Multidrug efflux transporter AcrB transmembrane domain"/>
    <property type="match status" value="2"/>
</dbReference>
<keyword evidence="8 9" id="KW-0472">Membrane</keyword>
<feature type="transmembrane region" description="Helical" evidence="9">
    <location>
        <begin position="261"/>
        <end position="279"/>
    </location>
</feature>
<keyword evidence="6 9" id="KW-1133">Transmembrane helix</keyword>
<evidence type="ECO:0000256" key="9">
    <source>
        <dbReference type="SAM" id="Phobius"/>
    </source>
</evidence>
<keyword evidence="4 9" id="KW-0812">Transmembrane</keyword>
<sequence>MKNAFEKLGFFIQNNRFSVLLIAFLFIIISTQGAQLIEMKSGTETFVGKDSPLYQDYDHLYQNIFQTQSIVIMVEGNEVKSADLMKAVDRLEHQLQATDGVIETTSPASLIKQVNYQMIGRYTLPETDKEIKAIIDENPAIFGQIIPDNTHMLISVVMAGSATDRVQEDILTATEDAVSFADFPPSYNIIVTGDPAFMVSMNYEMNSSMGVLLGLSAVFMVIVLLLVFRHVRWSLLPLPVVLLGIVYTFGAMGYLKIPMSMVSMSAFPILIGVGIDYAIQFHNRLEEELQEKGNKTKAVIETIKHTGPAVLIALAMTALGFFSLFTSTVPMIQDFGQLLMIGILMCYFSSIFVGVATISLFDEYSERNPLKKVVNKIKPSNSEKKQKSEEESQSNRLIGRILQKTTNTTLKYDVLVLGIACILCFGGFYLDQSVPIETDVQTFVPQDMPSLVDLKHMGDIMGGSDELNLIIKVKDTANPDVLKWIDRFSEHEVASNGHIYSATSIVPLVKEKNGGVIPDTSQEIENIYSQIPEAQKNRYMYGKNMLLLNFNIGNAVSDIKLVGIEELTNIVKQDIQWMPAPPGTTVTITGNSVVFMEVLTALTTGRVAMTFLGLILVLAGLLVVYRDWVKALVPVIPMFIVIGWSGGVMNYLNIDYTPMTATLGALILGVGSEYAILMMERYFEEKDKGKSPIEAIRTASSKIGSAILASGATTVFGFMALLVSPFPMISDFGMVTVIDIVLALLATFVVFPPLMISLDTWRDRRKGLRTAEKGTEIQKQTQGAEI</sequence>
<protein>
    <submittedName>
        <fullName evidence="11">RND family transporter</fullName>
    </submittedName>
</protein>
<comment type="subcellular location">
    <subcellularLocation>
        <location evidence="1">Membrane</location>
        <topology evidence="1">Multi-pass membrane protein</topology>
    </subcellularLocation>
</comment>
<keyword evidence="13" id="KW-1185">Reference proteome</keyword>
<dbReference type="PANTHER" id="PTHR30081">
    <property type="entry name" value="PROTEIN-EXPORT MEMBRANE PROTEIN SEC"/>
    <property type="match status" value="1"/>
</dbReference>
<dbReference type="AlphaFoldDB" id="A0A660HSU6"/>
<accession>A0A660HSU6</accession>
<dbReference type="KEGG" id="mfz:AOB57_009355"/>
<dbReference type="InterPro" id="IPR000731">
    <property type="entry name" value="SSD"/>
</dbReference>
<evidence type="ECO:0000313" key="12">
    <source>
        <dbReference type="EMBL" id="NLK33749.1"/>
    </source>
</evidence>
<dbReference type="Proteomes" id="UP000585579">
    <property type="component" value="Unassembled WGS sequence"/>
</dbReference>
<evidence type="ECO:0000256" key="7">
    <source>
        <dbReference type="ARBA" id="ARBA00023010"/>
    </source>
</evidence>
<evidence type="ECO:0000259" key="10">
    <source>
        <dbReference type="PROSITE" id="PS50156"/>
    </source>
</evidence>
<feature type="transmembrane region" description="Helical" evidence="9">
    <location>
        <begin position="703"/>
        <end position="726"/>
    </location>
</feature>
<keyword evidence="3" id="KW-1003">Cell membrane</keyword>
<evidence type="ECO:0000313" key="13">
    <source>
        <dbReference type="Proteomes" id="UP000053087"/>
    </source>
</evidence>
<feature type="transmembrane region" description="Helical" evidence="9">
    <location>
        <begin position="209"/>
        <end position="228"/>
    </location>
</feature>
<dbReference type="PROSITE" id="PS50156">
    <property type="entry name" value="SSD"/>
    <property type="match status" value="2"/>
</dbReference>
<dbReference type="Proteomes" id="UP000053087">
    <property type="component" value="Chromosome"/>
</dbReference>
<feature type="domain" description="SSD" evidence="10">
    <location>
        <begin position="592"/>
        <end position="757"/>
    </location>
</feature>
<reference evidence="11 13" key="1">
    <citation type="journal article" date="2016" name="Int. J. Syst. Evol. Microbiol.">
        <title>Methanosarcina flavescens sp. nov., a methanogenic archaeon isolated from a full-scale anaerobic digester.</title>
        <authorList>
            <person name="Kern T."/>
            <person name="Fischer M.A."/>
            <person name="Deppenmeier U."/>
            <person name="Schmitz R.A."/>
            <person name="Rother M."/>
        </authorList>
    </citation>
    <scope>NUCLEOTIDE SEQUENCE [LARGE SCALE GENOMIC DNA]</scope>
    <source>
        <strain evidence="11 13">E03.2</strain>
    </source>
</reference>
<dbReference type="EMBL" id="CP032683">
    <property type="protein sequence ID" value="AYK15368.1"/>
    <property type="molecule type" value="Genomic_DNA"/>
</dbReference>
<name>A0A660HSU6_9EURY</name>
<feature type="transmembrane region" description="Helical" evidence="9">
    <location>
        <begin position="338"/>
        <end position="361"/>
    </location>
</feature>
<dbReference type="GO" id="GO:0015031">
    <property type="term" value="P:protein transport"/>
    <property type="evidence" value="ECO:0007669"/>
    <property type="project" value="UniProtKB-KW"/>
</dbReference>
<evidence type="ECO:0000256" key="3">
    <source>
        <dbReference type="ARBA" id="ARBA00022475"/>
    </source>
</evidence>
<feature type="transmembrane region" description="Helical" evidence="9">
    <location>
        <begin position="410"/>
        <end position="430"/>
    </location>
</feature>
<evidence type="ECO:0000256" key="4">
    <source>
        <dbReference type="ARBA" id="ARBA00022692"/>
    </source>
</evidence>
<dbReference type="Gene3D" id="1.20.1640.10">
    <property type="entry name" value="Multidrug efflux transporter AcrB transmembrane domain"/>
    <property type="match status" value="2"/>
</dbReference>
<feature type="transmembrane region" description="Helical" evidence="9">
    <location>
        <begin position="607"/>
        <end position="625"/>
    </location>
</feature>
<dbReference type="InterPro" id="IPR022813">
    <property type="entry name" value="SecD/SecF_arch_bac"/>
</dbReference>
<evidence type="ECO:0000313" key="14">
    <source>
        <dbReference type="Proteomes" id="UP000585579"/>
    </source>
</evidence>
<feature type="domain" description="SSD" evidence="10">
    <location>
        <begin position="243"/>
        <end position="360"/>
    </location>
</feature>
<reference evidence="12 14" key="3">
    <citation type="journal article" date="2020" name="Biotechnol. Biofuels">
        <title>New insights from the biogas microbiome by comprehensive genome-resolved metagenomics of nearly 1600 species originating from multiple anaerobic digesters.</title>
        <authorList>
            <person name="Campanaro S."/>
            <person name="Treu L."/>
            <person name="Rodriguez-R L.M."/>
            <person name="Kovalovszki A."/>
            <person name="Ziels R.M."/>
            <person name="Maus I."/>
            <person name="Zhu X."/>
            <person name="Kougias P.G."/>
            <person name="Basile A."/>
            <person name="Luo G."/>
            <person name="Schluter A."/>
            <person name="Konstantinidis K.T."/>
            <person name="Angelidaki I."/>
        </authorList>
    </citation>
    <scope>NUCLEOTIDE SEQUENCE [LARGE SCALE GENOMIC DNA]</scope>
    <source>
        <strain evidence="12">AS22ysBPME_46</strain>
    </source>
</reference>
<dbReference type="RefSeq" id="WP_054298316.1">
    <property type="nucleotide sequence ID" value="NZ_CP032683.1"/>
</dbReference>
<evidence type="ECO:0000313" key="11">
    <source>
        <dbReference type="EMBL" id="AYK15368.1"/>
    </source>
</evidence>
<organism evidence="11 13">
    <name type="scientific">Methanosarcina flavescens</name>
    <dbReference type="NCBI Taxonomy" id="1715806"/>
    <lineage>
        <taxon>Archaea</taxon>
        <taxon>Methanobacteriati</taxon>
        <taxon>Methanobacteriota</taxon>
        <taxon>Stenosarchaea group</taxon>
        <taxon>Methanomicrobia</taxon>
        <taxon>Methanosarcinales</taxon>
        <taxon>Methanosarcinaceae</taxon>
        <taxon>Methanosarcina</taxon>
    </lineage>
</organism>
<evidence type="ECO:0000256" key="5">
    <source>
        <dbReference type="ARBA" id="ARBA00022927"/>
    </source>
</evidence>
<evidence type="ECO:0000256" key="2">
    <source>
        <dbReference type="ARBA" id="ARBA00022448"/>
    </source>
</evidence>
<proteinExistence type="predicted"/>
<dbReference type="NCBIfam" id="TIGR00921">
    <property type="entry name" value="2A067"/>
    <property type="match status" value="1"/>
</dbReference>
<keyword evidence="2" id="KW-0813">Transport</keyword>
<dbReference type="InterPro" id="IPR004869">
    <property type="entry name" value="MMPL_dom"/>
</dbReference>
<evidence type="ECO:0000256" key="8">
    <source>
        <dbReference type="ARBA" id="ARBA00023136"/>
    </source>
</evidence>